<dbReference type="NCBIfam" id="TIGR00022">
    <property type="entry name" value="YhcH/YjgK/YiaL family protein"/>
    <property type="match status" value="1"/>
</dbReference>
<evidence type="ECO:0000313" key="1">
    <source>
        <dbReference type="EMBL" id="MBC2646199.1"/>
    </source>
</evidence>
<evidence type="ECO:0000313" key="2">
    <source>
        <dbReference type="Proteomes" id="UP000586346"/>
    </source>
</evidence>
<dbReference type="NCBIfam" id="NF040884">
    <property type="entry name" value="acetylneur_anom"/>
    <property type="match status" value="1"/>
</dbReference>
<organism evidence="1 2">
    <name type="scientific">Citrobacter braakii</name>
    <dbReference type="NCBI Taxonomy" id="57706"/>
    <lineage>
        <taxon>Bacteria</taxon>
        <taxon>Pseudomonadati</taxon>
        <taxon>Pseudomonadota</taxon>
        <taxon>Gammaproteobacteria</taxon>
        <taxon>Enterobacterales</taxon>
        <taxon>Enterobacteriaceae</taxon>
        <taxon>Citrobacter</taxon>
        <taxon>Citrobacter freundii complex</taxon>
    </lineage>
</organism>
<dbReference type="InterPro" id="IPR037012">
    <property type="entry name" value="NanQ/TabA/YiaL_sf"/>
</dbReference>
<dbReference type="PANTHER" id="PTHR34986">
    <property type="entry name" value="EVOLVED BETA-GALACTOSIDASE SUBUNIT BETA"/>
    <property type="match status" value="1"/>
</dbReference>
<protein>
    <submittedName>
        <fullName evidence="1">YhcH/YjgK/YiaL family protein</fullName>
    </submittedName>
</protein>
<dbReference type="RefSeq" id="WP_016154699.1">
    <property type="nucleotide sequence ID" value="NZ_CBDITX010000013.1"/>
</dbReference>
<dbReference type="SUPFAM" id="SSF51197">
    <property type="entry name" value="Clavaminate synthase-like"/>
    <property type="match status" value="1"/>
</dbReference>
<reference evidence="1 2" key="1">
    <citation type="submission" date="2020-08" db="EMBL/GenBank/DDBJ databases">
        <title>Emergence and comparative genomics analysis of Citrobacter in Fennec fox imported from North Africa to China.</title>
        <authorList>
            <person name="Zheng B."/>
        </authorList>
    </citation>
    <scope>NUCLEOTIDE SEQUENCE [LARGE SCALE GENOMIC DNA]</scope>
    <source>
        <strain evidence="1 2">FF371</strain>
    </source>
</reference>
<dbReference type="PANTHER" id="PTHR34986:SF5">
    <property type="entry name" value="N-ACETYLNEURAMINATE ANOMERASE NANQ"/>
    <property type="match status" value="1"/>
</dbReference>
<dbReference type="Pfam" id="PF04074">
    <property type="entry name" value="DUF386"/>
    <property type="match status" value="1"/>
</dbReference>
<dbReference type="Gene3D" id="2.60.120.370">
    <property type="entry name" value="YhcH/YjgK/YiaL"/>
    <property type="match status" value="1"/>
</dbReference>
<dbReference type="Proteomes" id="UP000586346">
    <property type="component" value="Unassembled WGS sequence"/>
</dbReference>
<dbReference type="EMBL" id="JACLAH010000002">
    <property type="protein sequence ID" value="MBC2646199.1"/>
    <property type="molecule type" value="Genomic_DNA"/>
</dbReference>
<sequence>MMSDELRSLPSAGLHPVLQQALTLAVAANPQEKTPGRYELQGDNIFMNVMQFATQSPEQKKAELHREYIDIQVLLSGEERILFGMTDSARQCEEMHVEDDYQLCSQIADEQAMVLKPGRFVIFMPGEPHKPGCVVQAPMDIKKVVIKVRASLLHT</sequence>
<dbReference type="GeneID" id="66272666"/>
<name>A0ABR6TRN6_CITBR</name>
<gene>
    <name evidence="1" type="ORF">H6P72_06105</name>
</gene>
<dbReference type="InterPro" id="IPR049827">
    <property type="entry name" value="NanQ"/>
</dbReference>
<accession>A0ABR6TRN6</accession>
<proteinExistence type="predicted"/>
<keyword evidence="2" id="KW-1185">Reference proteome</keyword>
<comment type="caution">
    <text evidence="1">The sequence shown here is derived from an EMBL/GenBank/DDBJ whole genome shotgun (WGS) entry which is preliminary data.</text>
</comment>
<dbReference type="InterPro" id="IPR004375">
    <property type="entry name" value="NanQ/TabA/YiaL"/>
</dbReference>